<feature type="binding site" evidence="9">
    <location>
        <position position="218"/>
    </location>
    <ligand>
        <name>pyridoxal 5'-phosphate</name>
        <dbReference type="ChEBI" id="CHEBI:597326"/>
    </ligand>
</feature>
<evidence type="ECO:0000256" key="2">
    <source>
        <dbReference type="ARBA" id="ARBA00004982"/>
    </source>
</evidence>
<feature type="binding site" evidence="9">
    <location>
        <position position="187"/>
    </location>
    <ligand>
        <name>substrate</name>
    </ligand>
</feature>
<feature type="binding site" evidence="9">
    <location>
        <position position="292"/>
    </location>
    <ligand>
        <name>pyridoxal 5'-phosphate</name>
        <dbReference type="ChEBI" id="CHEBI:597326"/>
    </ligand>
</feature>
<feature type="binding site" evidence="9">
    <location>
        <position position="72"/>
    </location>
    <ligand>
        <name>pyridoxal 5'-phosphate</name>
        <dbReference type="ChEBI" id="CHEBI:597326"/>
    </ligand>
</feature>
<sequence length="409" mass="44676">MSTVNPHYLKLSASYLFSEIAHRVDQYLAQNPGSRLIRLGIGDVTRPLPAASIEAMHRAVDELASADTFHGYGPEQGYGFLREAIVRHDFAPLGVNLSPDEVFVSDGAKSDTANIGELLDTPATIAVTDPVYPVYVDTNVMAGRAGEPCPDGRWSRITYLSSTAENGFVPDLPRRRPDLIYLCYPNNPTGTTLTRAELKRWVDYALENDSLIVFDAAYEAYITHPDIPHTIYEIPGAERVAVEIRSFSKTAGFTGVRCGYTVVPHGVTLSAPGGGRVSLNPLWNRRQTTKFNGASYIAQRGAEAVYTPEGRQQVRQAVGYYMENARLMLAALRSAGLEVYGGTDAPYLWLKAPGGQTSWQFFDHLLRCAGIVTTPGSGFGPSGEGYLRLTAFGKRDDCAEAMRRLQAGL</sequence>
<dbReference type="EC" id="2.6.1.83" evidence="3 9"/>
<feature type="binding site" evidence="9">
    <location>
        <position position="292"/>
    </location>
    <ligand>
        <name>substrate</name>
    </ligand>
</feature>
<feature type="binding site" evidence="9">
    <location>
        <position position="109"/>
    </location>
    <ligand>
        <name>substrate</name>
    </ligand>
</feature>
<feature type="binding site" evidence="9">
    <location>
        <position position="388"/>
    </location>
    <ligand>
        <name>substrate</name>
    </ligand>
</feature>
<evidence type="ECO:0000256" key="3">
    <source>
        <dbReference type="ARBA" id="ARBA00013138"/>
    </source>
</evidence>
<dbReference type="InterPro" id="IPR004839">
    <property type="entry name" value="Aminotransferase_I/II_large"/>
</dbReference>
<dbReference type="Pfam" id="PF00155">
    <property type="entry name" value="Aminotran_1_2"/>
    <property type="match status" value="1"/>
</dbReference>
<keyword evidence="5 9" id="KW-0032">Aminotransferase</keyword>
<dbReference type="GO" id="GO:0010285">
    <property type="term" value="F:L,L-diaminopimelate aminotransferase activity"/>
    <property type="evidence" value="ECO:0007669"/>
    <property type="project" value="UniProtKB-EC"/>
</dbReference>
<dbReference type="InterPro" id="IPR015422">
    <property type="entry name" value="PyrdxlP-dep_Trfase_small"/>
</dbReference>
<dbReference type="InterPro" id="IPR019942">
    <property type="entry name" value="DapL/ALD1"/>
</dbReference>
<dbReference type="CDD" id="cd00609">
    <property type="entry name" value="AAT_like"/>
    <property type="match status" value="1"/>
</dbReference>
<evidence type="ECO:0000256" key="7">
    <source>
        <dbReference type="ARBA" id="ARBA00022898"/>
    </source>
</evidence>
<dbReference type="RefSeq" id="WP_178256785.1">
    <property type="nucleotide sequence ID" value="NZ_JACSPQ010000019.1"/>
</dbReference>
<comment type="similarity">
    <text evidence="9">Belongs to the class-I pyridoxal-phosphate-dependent aminotransferase family. LL-diaminopimelate aminotransferase subfamily.</text>
</comment>
<dbReference type="Proteomes" id="UP000616346">
    <property type="component" value="Unassembled WGS sequence"/>
</dbReference>
<proteinExistence type="inferred from homology"/>
<organism evidence="11 12">
    <name type="scientific">Phocaeicola faecium</name>
    <dbReference type="NCBI Taxonomy" id="2762213"/>
    <lineage>
        <taxon>Bacteria</taxon>
        <taxon>Pseudomonadati</taxon>
        <taxon>Bacteroidota</taxon>
        <taxon>Bacteroidia</taxon>
        <taxon>Bacteroidales</taxon>
        <taxon>Bacteroidaceae</taxon>
        <taxon>Phocaeicola</taxon>
    </lineage>
</organism>
<feature type="binding site" evidence="9">
    <location>
        <position position="187"/>
    </location>
    <ligand>
        <name>pyridoxal 5'-phosphate</name>
        <dbReference type="ChEBI" id="CHEBI:597326"/>
    </ligand>
</feature>
<dbReference type="InterPro" id="IPR015421">
    <property type="entry name" value="PyrdxlP-dep_Trfase_major"/>
</dbReference>
<name>A0ABR8VE65_9BACT</name>
<dbReference type="HAMAP" id="MF_01642">
    <property type="entry name" value="DapL_aminotrans_1"/>
    <property type="match status" value="1"/>
</dbReference>
<dbReference type="PANTHER" id="PTHR43144">
    <property type="entry name" value="AMINOTRANSFERASE"/>
    <property type="match status" value="1"/>
</dbReference>
<comment type="pathway">
    <text evidence="2 9">Amino-acid biosynthesis; L-lysine biosynthesis via DAP pathway; LL-2,6-diaminopimelate from (S)-tetrahydrodipicolinate (aminotransferase route): step 1/1.</text>
</comment>
<feature type="binding site" evidence="9">
    <location>
        <position position="132"/>
    </location>
    <ligand>
        <name>substrate</name>
    </ligand>
</feature>
<feature type="domain" description="Aminotransferase class I/classII large" evidence="10">
    <location>
        <begin position="36"/>
        <end position="405"/>
    </location>
</feature>
<reference evidence="11 12" key="1">
    <citation type="submission" date="2020-08" db="EMBL/GenBank/DDBJ databases">
        <title>A Genomic Blueprint of the Chicken Gut Microbiome.</title>
        <authorList>
            <person name="Gilroy R."/>
            <person name="Ravi A."/>
            <person name="Getino M."/>
            <person name="Pursley I."/>
            <person name="Horton D.L."/>
            <person name="Alikhan N.-F."/>
            <person name="Baker D."/>
            <person name="Gharbi K."/>
            <person name="Hall N."/>
            <person name="Watson M."/>
            <person name="Adriaenssens E.M."/>
            <person name="Foster-Nyarko E."/>
            <person name="Jarju S."/>
            <person name="Secka A."/>
            <person name="Antonio M."/>
            <person name="Oren A."/>
            <person name="Chaudhuri R."/>
            <person name="La Ragione R.M."/>
            <person name="Hildebrand F."/>
            <person name="Pallen M.J."/>
        </authorList>
    </citation>
    <scope>NUCLEOTIDE SEQUENCE [LARGE SCALE GENOMIC DNA]</scope>
    <source>
        <strain evidence="11 12">Sa1YUN3</strain>
    </source>
</reference>
<feature type="binding site" evidence="9">
    <location>
        <begin position="246"/>
        <end position="248"/>
    </location>
    <ligand>
        <name>pyridoxal 5'-phosphate</name>
        <dbReference type="ChEBI" id="CHEBI:597326"/>
    </ligand>
</feature>
<evidence type="ECO:0000313" key="11">
    <source>
        <dbReference type="EMBL" id="MBD8003069.1"/>
    </source>
</evidence>
<dbReference type="NCBIfam" id="TIGR03542">
    <property type="entry name" value="DAPAT_plant"/>
    <property type="match status" value="1"/>
</dbReference>
<feature type="modified residue" description="N6-(pyridoxal phosphate)lysine" evidence="9">
    <location>
        <position position="249"/>
    </location>
</feature>
<comment type="subunit">
    <text evidence="9">Homodimer.</text>
</comment>
<evidence type="ECO:0000256" key="5">
    <source>
        <dbReference type="ARBA" id="ARBA00022576"/>
    </source>
</evidence>
<dbReference type="Gene3D" id="3.90.1150.10">
    <property type="entry name" value="Aspartate Aminotransferase, domain 1"/>
    <property type="match status" value="1"/>
</dbReference>
<feature type="binding site" evidence="9">
    <location>
        <position position="42"/>
    </location>
    <ligand>
        <name>substrate</name>
    </ligand>
</feature>
<feature type="binding site" evidence="9">
    <location>
        <position position="15"/>
    </location>
    <ligand>
        <name>substrate</name>
    </ligand>
</feature>
<dbReference type="EMBL" id="JACSPQ010000019">
    <property type="protein sequence ID" value="MBD8003069.1"/>
    <property type="molecule type" value="Genomic_DNA"/>
</dbReference>
<evidence type="ECO:0000256" key="8">
    <source>
        <dbReference type="ARBA" id="ARBA00051934"/>
    </source>
</evidence>
<evidence type="ECO:0000259" key="10">
    <source>
        <dbReference type="Pfam" id="PF00155"/>
    </source>
</evidence>
<dbReference type="InterPro" id="IPR015424">
    <property type="entry name" value="PyrdxlP-dep_Trfase"/>
</dbReference>
<keyword evidence="6 9" id="KW-0808">Transferase</keyword>
<comment type="catalytic activity">
    <reaction evidence="8 9">
        <text>(2S,6S)-2,6-diaminopimelate + 2-oxoglutarate = (S)-2,3,4,5-tetrahydrodipicolinate + L-glutamate + H2O + H(+)</text>
        <dbReference type="Rhea" id="RHEA:23988"/>
        <dbReference type="ChEBI" id="CHEBI:15377"/>
        <dbReference type="ChEBI" id="CHEBI:15378"/>
        <dbReference type="ChEBI" id="CHEBI:16810"/>
        <dbReference type="ChEBI" id="CHEBI:16845"/>
        <dbReference type="ChEBI" id="CHEBI:29985"/>
        <dbReference type="ChEBI" id="CHEBI:57609"/>
        <dbReference type="EC" id="2.6.1.83"/>
    </reaction>
</comment>
<comment type="function">
    <text evidence="9">Involved in the synthesis of meso-diaminopimelate (m-DAP or DL-DAP), required for both lysine and peptidoglycan biosynthesis. Catalyzes the direct conversion of tetrahydrodipicolinate to LL-diaminopimelate.</text>
</comment>
<evidence type="ECO:0000256" key="6">
    <source>
        <dbReference type="ARBA" id="ARBA00022679"/>
    </source>
</evidence>
<comment type="caution">
    <text evidence="11">The sequence shown here is derived from an EMBL/GenBank/DDBJ whole genome shotgun (WGS) entry which is preliminary data.</text>
</comment>
<feature type="binding site" evidence="9">
    <location>
        <begin position="108"/>
        <end position="109"/>
    </location>
    <ligand>
        <name>pyridoxal 5'-phosphate</name>
        <dbReference type="ChEBI" id="CHEBI:597326"/>
    </ligand>
</feature>
<feature type="binding site" evidence="9">
    <location>
        <position position="132"/>
    </location>
    <ligand>
        <name>pyridoxal 5'-phosphate</name>
        <dbReference type="ChEBI" id="CHEBI:597326"/>
    </ligand>
</feature>
<keyword evidence="7 9" id="KW-0663">Pyridoxal phosphate</keyword>
<accession>A0ABR8VE65</accession>
<gene>
    <name evidence="9" type="primary">dapL</name>
    <name evidence="11" type="ORF">H9626_12740</name>
</gene>
<dbReference type="SUPFAM" id="SSF53383">
    <property type="entry name" value="PLP-dependent transferases"/>
    <property type="match status" value="1"/>
</dbReference>
<protein>
    <recommendedName>
        <fullName evidence="4 9">LL-diaminopimelate aminotransferase</fullName>
        <shortName evidence="9">DAP-AT</shortName>
        <shortName evidence="9">DAP-aminotransferase</shortName>
        <shortName evidence="9">LL-DAP-aminotransferase</shortName>
        <ecNumber evidence="3 9">2.6.1.83</ecNumber>
    </recommendedName>
</protein>
<evidence type="ECO:0000256" key="1">
    <source>
        <dbReference type="ARBA" id="ARBA00001933"/>
    </source>
</evidence>
<evidence type="ECO:0000256" key="9">
    <source>
        <dbReference type="HAMAP-Rule" id="MF_01642"/>
    </source>
</evidence>
<evidence type="ECO:0000313" key="12">
    <source>
        <dbReference type="Proteomes" id="UP000616346"/>
    </source>
</evidence>
<feature type="binding site" evidence="9">
    <location>
        <position position="257"/>
    </location>
    <ligand>
        <name>pyridoxal 5'-phosphate</name>
        <dbReference type="ChEBI" id="CHEBI:597326"/>
    </ligand>
</feature>
<evidence type="ECO:0000256" key="4">
    <source>
        <dbReference type="ARBA" id="ARBA00018052"/>
    </source>
</evidence>
<keyword evidence="12" id="KW-1185">Reference proteome</keyword>
<comment type="cofactor">
    <cofactor evidence="1 9">
        <name>pyridoxal 5'-phosphate</name>
        <dbReference type="ChEBI" id="CHEBI:597326"/>
    </cofactor>
</comment>
<dbReference type="Gene3D" id="3.40.640.10">
    <property type="entry name" value="Type I PLP-dependent aspartate aminotransferase-like (Major domain)"/>
    <property type="match status" value="1"/>
</dbReference>